<dbReference type="Proteomes" id="UP001292079">
    <property type="component" value="Unassembled WGS sequence"/>
</dbReference>
<dbReference type="EMBL" id="JALJAT010000006">
    <property type="protein sequence ID" value="KAK4468422.1"/>
    <property type="molecule type" value="Genomic_DNA"/>
</dbReference>
<accession>A0AAE1Z6X6</accession>
<proteinExistence type="predicted"/>
<sequence length="278" mass="32159">MNRLLSFHKIGNFSFNIFNLLVWERVMLCPVFSFNSIVHSTVRWKSKGGHAINAKKVNRSDISPEVLSFLKEDKMNKEFHNVLSHFQSSLIQRLNLRMTPQLFSDILLPDENVKLGHVANLILQNAVHHNISLNYSQNGMNSGDQYLLIDLTGRPDLFVSARKAVTTFLNPCKDGSEESRIQSVGQYSFTVRLNTIITQESRQKAVLQGQELLHHTIHEMDKIYQTHNKLLNSKQAKEQLSEDTLYLAREYLRSFVKEQHKLAETIWNQKKIELEGEK</sequence>
<reference evidence="1" key="1">
    <citation type="submission" date="2022-04" db="EMBL/GenBank/DDBJ databases">
        <authorList>
            <person name="Xu L."/>
            <person name="Lv Z."/>
        </authorList>
    </citation>
    <scope>NUCLEOTIDE SEQUENCE</scope>
    <source>
        <strain evidence="1">LV_2022a</strain>
    </source>
</reference>
<name>A0AAE1Z6X6_SCHME</name>
<reference evidence="1" key="2">
    <citation type="journal article" date="2023" name="Infect Dis Poverty">
        <title>Chromosome-scale genome of the human blood fluke Schistosoma mekongi and its implications for public health.</title>
        <authorList>
            <person name="Zhou M."/>
            <person name="Xu L."/>
            <person name="Xu D."/>
            <person name="Chen W."/>
            <person name="Khan J."/>
            <person name="Hu Y."/>
            <person name="Huang H."/>
            <person name="Wei H."/>
            <person name="Zhang Y."/>
            <person name="Chusongsang P."/>
            <person name="Tanasarnprasert K."/>
            <person name="Hu X."/>
            <person name="Limpanont Y."/>
            <person name="Lv Z."/>
        </authorList>
    </citation>
    <scope>NUCLEOTIDE SEQUENCE</scope>
    <source>
        <strain evidence="1">LV_2022a</strain>
    </source>
</reference>
<evidence type="ECO:0000313" key="2">
    <source>
        <dbReference type="Proteomes" id="UP001292079"/>
    </source>
</evidence>
<keyword evidence="2" id="KW-1185">Reference proteome</keyword>
<gene>
    <name evidence="1" type="ORF">MN116_007630</name>
</gene>
<dbReference type="AlphaFoldDB" id="A0AAE1Z6X6"/>
<protein>
    <submittedName>
        <fullName evidence="1">Uncharacterized protein</fullName>
    </submittedName>
</protein>
<evidence type="ECO:0000313" key="1">
    <source>
        <dbReference type="EMBL" id="KAK4468422.1"/>
    </source>
</evidence>
<comment type="caution">
    <text evidence="1">The sequence shown here is derived from an EMBL/GenBank/DDBJ whole genome shotgun (WGS) entry which is preliminary data.</text>
</comment>
<organism evidence="1 2">
    <name type="scientific">Schistosoma mekongi</name>
    <name type="common">Parasitic worm</name>
    <dbReference type="NCBI Taxonomy" id="38744"/>
    <lineage>
        <taxon>Eukaryota</taxon>
        <taxon>Metazoa</taxon>
        <taxon>Spiralia</taxon>
        <taxon>Lophotrochozoa</taxon>
        <taxon>Platyhelminthes</taxon>
        <taxon>Trematoda</taxon>
        <taxon>Digenea</taxon>
        <taxon>Strigeidida</taxon>
        <taxon>Schistosomatoidea</taxon>
        <taxon>Schistosomatidae</taxon>
        <taxon>Schistosoma</taxon>
    </lineage>
</organism>